<reference evidence="2 3" key="1">
    <citation type="submission" date="2018-07" db="EMBL/GenBank/DDBJ databases">
        <title>Genomic Encyclopedia of Type Strains, Phase III (KMG-III): the genomes of soil and plant-associated and newly described type strains.</title>
        <authorList>
            <person name="Whitman W."/>
        </authorList>
    </citation>
    <scope>NUCLEOTIDE SEQUENCE [LARGE SCALE GENOMIC DNA]</scope>
    <source>
        <strain evidence="2 3">31-25a</strain>
    </source>
</reference>
<accession>A0A368Z0D6</accession>
<evidence type="ECO:0000313" key="2">
    <source>
        <dbReference type="EMBL" id="RCW85268.1"/>
    </source>
</evidence>
<organism evidence="2 3">
    <name type="scientific">Phyllobacterium bourgognense</name>
    <dbReference type="NCBI Taxonomy" id="314236"/>
    <lineage>
        <taxon>Bacteria</taxon>
        <taxon>Pseudomonadati</taxon>
        <taxon>Pseudomonadota</taxon>
        <taxon>Alphaproteobacteria</taxon>
        <taxon>Hyphomicrobiales</taxon>
        <taxon>Phyllobacteriaceae</taxon>
        <taxon>Phyllobacterium</taxon>
    </lineage>
</organism>
<dbReference type="RefSeq" id="WP_114429145.1">
    <property type="nucleotide sequence ID" value="NZ_QPJM01000003.1"/>
</dbReference>
<sequence>MRPLLLLLLIAGIGLGIGYPWVVGNFSGEEIGSWRVYDRPGPYKPVTVTLTAADAPVRAFVDMQPLRNFVPSIGRSALTAVVTRQGKDVLVRTLNYENSKAANKGSPQGPQVYRDSIGDIDPVEDGDYVFTIGPGDFDGLEVAEVDLVLRKGAAAVDWRAMPAGIALIVISLFGLVRLRRSRKAAASNVPPPPKWGR</sequence>
<dbReference type="Proteomes" id="UP000253324">
    <property type="component" value="Unassembled WGS sequence"/>
</dbReference>
<evidence type="ECO:0000313" key="3">
    <source>
        <dbReference type="Proteomes" id="UP000253324"/>
    </source>
</evidence>
<evidence type="ECO:0000256" key="1">
    <source>
        <dbReference type="SAM" id="Phobius"/>
    </source>
</evidence>
<dbReference type="AlphaFoldDB" id="A0A368Z0D6"/>
<dbReference type="EMBL" id="QPJM01000003">
    <property type="protein sequence ID" value="RCW85268.1"/>
    <property type="molecule type" value="Genomic_DNA"/>
</dbReference>
<keyword evidence="1" id="KW-1133">Transmembrane helix</keyword>
<dbReference type="OrthoDB" id="8099241at2"/>
<keyword evidence="1" id="KW-0472">Membrane</keyword>
<proteinExistence type="predicted"/>
<keyword evidence="1" id="KW-0812">Transmembrane</keyword>
<comment type="caution">
    <text evidence="2">The sequence shown here is derived from an EMBL/GenBank/DDBJ whole genome shotgun (WGS) entry which is preliminary data.</text>
</comment>
<name>A0A368Z0D6_9HYPH</name>
<feature type="transmembrane region" description="Helical" evidence="1">
    <location>
        <begin position="158"/>
        <end position="176"/>
    </location>
</feature>
<keyword evidence="3" id="KW-1185">Reference proteome</keyword>
<gene>
    <name evidence="2" type="ORF">C7476_103108</name>
</gene>
<protein>
    <submittedName>
        <fullName evidence="2">Uncharacterized protein</fullName>
    </submittedName>
</protein>